<accession>A0A0D2NUZ8</accession>
<protein>
    <submittedName>
        <fullName evidence="2">Uncharacterized protein</fullName>
    </submittedName>
</protein>
<evidence type="ECO:0000256" key="1">
    <source>
        <dbReference type="SAM" id="MobiDB-lite"/>
    </source>
</evidence>
<sequence length="156" mass="17141">MITNILPGTRHITRALPLLAETLLARSSTSEALIDFAPRLLSNIGDQAAPKEEDASPWSRFAHSGTLVVLAPPCTTPTPARWLFLQELLHPLRPLNLSPPARRARVRLRHVSVPARDGERRHAERPLDRAIRSTRESPPSITPASLAPVKIGSARI</sequence>
<feature type="region of interest" description="Disordered" evidence="1">
    <location>
        <begin position="131"/>
        <end position="156"/>
    </location>
</feature>
<name>A0A0D2NUZ8_HYPSF</name>
<dbReference type="Proteomes" id="UP000054270">
    <property type="component" value="Unassembled WGS sequence"/>
</dbReference>
<organism evidence="2 3">
    <name type="scientific">Hypholoma sublateritium (strain FD-334 SS-4)</name>
    <dbReference type="NCBI Taxonomy" id="945553"/>
    <lineage>
        <taxon>Eukaryota</taxon>
        <taxon>Fungi</taxon>
        <taxon>Dikarya</taxon>
        <taxon>Basidiomycota</taxon>
        <taxon>Agaricomycotina</taxon>
        <taxon>Agaricomycetes</taxon>
        <taxon>Agaricomycetidae</taxon>
        <taxon>Agaricales</taxon>
        <taxon>Agaricineae</taxon>
        <taxon>Strophariaceae</taxon>
        <taxon>Hypholoma</taxon>
    </lineage>
</organism>
<reference evidence="3" key="1">
    <citation type="submission" date="2014-04" db="EMBL/GenBank/DDBJ databases">
        <title>Evolutionary Origins and Diversification of the Mycorrhizal Mutualists.</title>
        <authorList>
            <consortium name="DOE Joint Genome Institute"/>
            <consortium name="Mycorrhizal Genomics Consortium"/>
            <person name="Kohler A."/>
            <person name="Kuo A."/>
            <person name="Nagy L.G."/>
            <person name="Floudas D."/>
            <person name="Copeland A."/>
            <person name="Barry K.W."/>
            <person name="Cichocki N."/>
            <person name="Veneault-Fourrey C."/>
            <person name="LaButti K."/>
            <person name="Lindquist E.A."/>
            <person name="Lipzen A."/>
            <person name="Lundell T."/>
            <person name="Morin E."/>
            <person name="Murat C."/>
            <person name="Riley R."/>
            <person name="Ohm R."/>
            <person name="Sun H."/>
            <person name="Tunlid A."/>
            <person name="Henrissat B."/>
            <person name="Grigoriev I.V."/>
            <person name="Hibbett D.S."/>
            <person name="Martin F."/>
        </authorList>
    </citation>
    <scope>NUCLEOTIDE SEQUENCE [LARGE SCALE GENOMIC DNA]</scope>
    <source>
        <strain evidence="3">FD-334 SS-4</strain>
    </source>
</reference>
<evidence type="ECO:0000313" key="2">
    <source>
        <dbReference type="EMBL" id="KJA20376.1"/>
    </source>
</evidence>
<keyword evidence="3" id="KW-1185">Reference proteome</keyword>
<dbReference type="EMBL" id="KN817568">
    <property type="protein sequence ID" value="KJA20376.1"/>
    <property type="molecule type" value="Genomic_DNA"/>
</dbReference>
<proteinExistence type="predicted"/>
<evidence type="ECO:0000313" key="3">
    <source>
        <dbReference type="Proteomes" id="UP000054270"/>
    </source>
</evidence>
<dbReference type="AlphaFoldDB" id="A0A0D2NUZ8"/>
<gene>
    <name evidence="2" type="ORF">HYPSUDRAFT_203865</name>
</gene>